<proteinExistence type="predicted"/>
<evidence type="ECO:0000313" key="2">
    <source>
        <dbReference type="EMBL" id="CAH0535967.1"/>
    </source>
</evidence>
<keyword evidence="3" id="KW-1185">Reference proteome</keyword>
<accession>A0ABN8DXL5</accession>
<dbReference type="RefSeq" id="WP_237359494.1">
    <property type="nucleotide sequence ID" value="NZ_CAKLDM010000001.1"/>
</dbReference>
<organism evidence="2 3">
    <name type="scientific">Vibrio marisflavi CECT 7928</name>
    <dbReference type="NCBI Taxonomy" id="634439"/>
    <lineage>
        <taxon>Bacteria</taxon>
        <taxon>Pseudomonadati</taxon>
        <taxon>Pseudomonadota</taxon>
        <taxon>Gammaproteobacteria</taxon>
        <taxon>Vibrionales</taxon>
        <taxon>Vibrionaceae</taxon>
        <taxon>Vibrio</taxon>
    </lineage>
</organism>
<gene>
    <name evidence="2" type="ORF">VMF7928_00075</name>
</gene>
<evidence type="ECO:0000313" key="3">
    <source>
        <dbReference type="Proteomes" id="UP000838748"/>
    </source>
</evidence>
<feature type="coiled-coil region" evidence="1">
    <location>
        <begin position="22"/>
        <end position="86"/>
    </location>
</feature>
<name>A0ABN8DXL5_9VIBR</name>
<reference evidence="2" key="1">
    <citation type="submission" date="2021-11" db="EMBL/GenBank/DDBJ databases">
        <authorList>
            <person name="Rodrigo-Torres L."/>
            <person name="Arahal R. D."/>
            <person name="Lucena T."/>
        </authorList>
    </citation>
    <scope>NUCLEOTIDE SEQUENCE</scope>
    <source>
        <strain evidence="2">CECT 7928</strain>
    </source>
</reference>
<dbReference type="Proteomes" id="UP000838748">
    <property type="component" value="Unassembled WGS sequence"/>
</dbReference>
<dbReference type="EMBL" id="CAKLDM010000001">
    <property type="protein sequence ID" value="CAH0535967.1"/>
    <property type="molecule type" value="Genomic_DNA"/>
</dbReference>
<comment type="caution">
    <text evidence="2">The sequence shown here is derived from an EMBL/GenBank/DDBJ whole genome shotgun (WGS) entry which is preliminary data.</text>
</comment>
<sequence>MNPFNIPVRQFQVPTHEKQLVRREDLEKMERAQDILEQARSRANALVEQAQQELEQARCEISEMHQRAAQEAKQSATLLAEQAKEQAISKTVDWIVDEVSIEQVIAKQMSERIRSLVTVAIREYSATQDVSEILVRRLTKPIDEQLAKGNVTLKVHPNAMHSIRGTLGENDGLTVVADDGLSDKQARLETALVRVDIDLDQHLQLILDKLLCEPEALAVGEQ</sequence>
<protein>
    <submittedName>
        <fullName evidence="2">Uncharacterized protein</fullName>
    </submittedName>
</protein>
<dbReference type="InterPro" id="IPR009335">
    <property type="entry name" value="T3SS_HrpE/ATPase_suE"/>
</dbReference>
<keyword evidence="1" id="KW-0175">Coiled coil</keyword>
<dbReference type="Pfam" id="PF06188">
    <property type="entry name" value="HrpE"/>
    <property type="match status" value="1"/>
</dbReference>
<evidence type="ECO:0000256" key="1">
    <source>
        <dbReference type="SAM" id="Coils"/>
    </source>
</evidence>